<name>A0ABN7BSK7_9MOLU</name>
<evidence type="ECO:0000313" key="2">
    <source>
        <dbReference type="Proteomes" id="UP001473424"/>
    </source>
</evidence>
<sequence length="83" mass="9874">MIPVNNALTLENGINEPILKNILSLNFLYNIEMSSKEQLQSLMKVKKNKNIWKLSPHVLVWRKKWIEMNSIAYFKMKTIVWNI</sequence>
<proteinExistence type="predicted"/>
<keyword evidence="2" id="KW-1185">Reference proteome</keyword>
<protein>
    <submittedName>
        <fullName evidence="1">Uncharacterized protein</fullName>
    </submittedName>
</protein>
<evidence type="ECO:0000313" key="1">
    <source>
        <dbReference type="EMBL" id="BET37932.1"/>
    </source>
</evidence>
<dbReference type="EMBL" id="AP028955">
    <property type="protein sequence ID" value="BET37932.1"/>
    <property type="molecule type" value="Genomic_DNA"/>
</dbReference>
<gene>
    <name evidence="1" type="ORF">SAP269_05210</name>
</gene>
<reference evidence="2" key="1">
    <citation type="journal article" date="2024" name="FEMS Microbiol. Lett.">
        <title>Genomic insights into Spiroplasma endosymbionts that induce male-killing and protective phenotypes in the pea aphid.</title>
        <authorList>
            <person name="Arai H."/>
            <person name="Legeai F."/>
            <person name="Kageyama D."/>
            <person name="Sugio A."/>
            <person name="Simon J.C."/>
        </authorList>
    </citation>
    <scope>NUCLEOTIDE SEQUENCE [LARGE SCALE GENOMIC DNA]</scope>
    <source>
        <strain evidence="2">sAp269</strain>
    </source>
</reference>
<dbReference type="Proteomes" id="UP001473424">
    <property type="component" value="Chromosome"/>
</dbReference>
<accession>A0ABN7BSK7</accession>
<organism evidence="1 2">
    <name type="scientific">Spiroplasma ixodetis</name>
    <dbReference type="NCBI Taxonomy" id="2141"/>
    <lineage>
        <taxon>Bacteria</taxon>
        <taxon>Bacillati</taxon>
        <taxon>Mycoplasmatota</taxon>
        <taxon>Mollicutes</taxon>
        <taxon>Entomoplasmatales</taxon>
        <taxon>Spiroplasmataceae</taxon>
        <taxon>Spiroplasma</taxon>
    </lineage>
</organism>